<name>A0A067SCH5_GALM3</name>
<keyword evidence="3" id="KW-1185">Reference proteome</keyword>
<dbReference type="AlphaFoldDB" id="A0A067SCH5"/>
<organism evidence="2 3">
    <name type="scientific">Galerina marginata (strain CBS 339.88)</name>
    <dbReference type="NCBI Taxonomy" id="685588"/>
    <lineage>
        <taxon>Eukaryota</taxon>
        <taxon>Fungi</taxon>
        <taxon>Dikarya</taxon>
        <taxon>Basidiomycota</taxon>
        <taxon>Agaricomycotina</taxon>
        <taxon>Agaricomycetes</taxon>
        <taxon>Agaricomycetidae</taxon>
        <taxon>Agaricales</taxon>
        <taxon>Agaricineae</taxon>
        <taxon>Strophariaceae</taxon>
        <taxon>Galerina</taxon>
    </lineage>
</organism>
<sequence>MTPSWIPIISRMRPRLPGPTTASTPCTPTTITTMIDRHVNLSSGCRISSSACTLCSCLFIATTWNAAVDLLIPYTSSPYPSSLRLPSSPPFPSCGPSRLASPLQPLSLHDLHSSLTLHTTNNQKG</sequence>
<reference evidence="3" key="1">
    <citation type="journal article" date="2014" name="Proc. Natl. Acad. Sci. U.S.A.">
        <title>Extensive sampling of basidiomycete genomes demonstrates inadequacy of the white-rot/brown-rot paradigm for wood decay fungi.</title>
        <authorList>
            <person name="Riley R."/>
            <person name="Salamov A.A."/>
            <person name="Brown D.W."/>
            <person name="Nagy L.G."/>
            <person name="Floudas D."/>
            <person name="Held B.W."/>
            <person name="Levasseur A."/>
            <person name="Lombard V."/>
            <person name="Morin E."/>
            <person name="Otillar R."/>
            <person name="Lindquist E.A."/>
            <person name="Sun H."/>
            <person name="LaButti K.M."/>
            <person name="Schmutz J."/>
            <person name="Jabbour D."/>
            <person name="Luo H."/>
            <person name="Baker S.E."/>
            <person name="Pisabarro A.G."/>
            <person name="Walton J.D."/>
            <person name="Blanchette R.A."/>
            <person name="Henrissat B."/>
            <person name="Martin F."/>
            <person name="Cullen D."/>
            <person name="Hibbett D.S."/>
            <person name="Grigoriev I.V."/>
        </authorList>
    </citation>
    <scope>NUCLEOTIDE SEQUENCE [LARGE SCALE GENOMIC DNA]</scope>
    <source>
        <strain evidence="3">CBS 339.88</strain>
    </source>
</reference>
<protein>
    <submittedName>
        <fullName evidence="2">Uncharacterized protein</fullName>
    </submittedName>
</protein>
<dbReference type="Proteomes" id="UP000027222">
    <property type="component" value="Unassembled WGS sequence"/>
</dbReference>
<gene>
    <name evidence="2" type="ORF">GALMADRAFT_232931</name>
</gene>
<evidence type="ECO:0000313" key="2">
    <source>
        <dbReference type="EMBL" id="KDR65429.1"/>
    </source>
</evidence>
<dbReference type="EMBL" id="KL142449">
    <property type="protein sequence ID" value="KDR65429.1"/>
    <property type="molecule type" value="Genomic_DNA"/>
</dbReference>
<evidence type="ECO:0000313" key="3">
    <source>
        <dbReference type="Proteomes" id="UP000027222"/>
    </source>
</evidence>
<feature type="region of interest" description="Disordered" evidence="1">
    <location>
        <begin position="79"/>
        <end position="98"/>
    </location>
</feature>
<dbReference type="HOGENOM" id="CLU_1992826_0_0_1"/>
<proteinExistence type="predicted"/>
<accession>A0A067SCH5</accession>
<evidence type="ECO:0000256" key="1">
    <source>
        <dbReference type="SAM" id="MobiDB-lite"/>
    </source>
</evidence>